<dbReference type="Proteomes" id="UP001174909">
    <property type="component" value="Unassembled WGS sequence"/>
</dbReference>
<protein>
    <submittedName>
        <fullName evidence="1">Uncharacterized protein</fullName>
    </submittedName>
</protein>
<feature type="non-terminal residue" evidence="1">
    <location>
        <position position="1"/>
    </location>
</feature>
<dbReference type="AlphaFoldDB" id="A0AA35SFV8"/>
<sequence length="234" mass="26286">GILSLDILRSESCSKHYNNHFTRACLLKVLKSLFIFTDVGIGEYLMPCVLEVSDIFPPLPPNKSTIRSSFIFHFFKKSPMLGIYCCTVSYLLAKAGWKLLSKRGEVVQVARNSITFELPQNLPGKLTFLDPLSSYLGVIVELPAVIASEHRANLYHEIRATFAVAIEQAMLTLHYEVRTPQLSFLCPEQSSRCSTLPHISTVDATHSFLTCSICPDIVVPPLTDDQIMWLECEF</sequence>
<gene>
    <name evidence="1" type="ORF">GBAR_LOCUS15857</name>
</gene>
<name>A0AA35SFV8_GEOBA</name>
<proteinExistence type="predicted"/>
<accession>A0AA35SFV8</accession>
<comment type="caution">
    <text evidence="1">The sequence shown here is derived from an EMBL/GenBank/DDBJ whole genome shotgun (WGS) entry which is preliminary data.</text>
</comment>
<reference evidence="1" key="1">
    <citation type="submission" date="2023-03" db="EMBL/GenBank/DDBJ databases">
        <authorList>
            <person name="Steffen K."/>
            <person name="Cardenas P."/>
        </authorList>
    </citation>
    <scope>NUCLEOTIDE SEQUENCE</scope>
</reference>
<evidence type="ECO:0000313" key="2">
    <source>
        <dbReference type="Proteomes" id="UP001174909"/>
    </source>
</evidence>
<organism evidence="1 2">
    <name type="scientific">Geodia barretti</name>
    <name type="common">Barrett's horny sponge</name>
    <dbReference type="NCBI Taxonomy" id="519541"/>
    <lineage>
        <taxon>Eukaryota</taxon>
        <taxon>Metazoa</taxon>
        <taxon>Porifera</taxon>
        <taxon>Demospongiae</taxon>
        <taxon>Heteroscleromorpha</taxon>
        <taxon>Tetractinellida</taxon>
        <taxon>Astrophorina</taxon>
        <taxon>Geodiidae</taxon>
        <taxon>Geodia</taxon>
    </lineage>
</organism>
<keyword evidence="2" id="KW-1185">Reference proteome</keyword>
<dbReference type="EMBL" id="CASHTH010002302">
    <property type="protein sequence ID" value="CAI8027846.1"/>
    <property type="molecule type" value="Genomic_DNA"/>
</dbReference>
<evidence type="ECO:0000313" key="1">
    <source>
        <dbReference type="EMBL" id="CAI8027846.1"/>
    </source>
</evidence>